<dbReference type="PANTHER" id="PTHR42953:SF2">
    <property type="entry name" value="ADHESION PROTEIN"/>
    <property type="match status" value="1"/>
</dbReference>
<dbReference type="PANTHER" id="PTHR42953">
    <property type="entry name" value="HIGH-AFFINITY ZINC UPTAKE SYSTEM PROTEIN ZNUA-RELATED"/>
    <property type="match status" value="1"/>
</dbReference>
<dbReference type="InterPro" id="IPR006127">
    <property type="entry name" value="ZnuA-like"/>
</dbReference>
<dbReference type="Gene3D" id="3.40.50.1980">
    <property type="entry name" value="Nitrogenase molybdenum iron protein domain"/>
    <property type="match status" value="2"/>
</dbReference>
<dbReference type="EMBL" id="JAQIBC010000005">
    <property type="protein sequence ID" value="MDM5264196.1"/>
    <property type="molecule type" value="Genomic_DNA"/>
</dbReference>
<dbReference type="SUPFAM" id="SSF53807">
    <property type="entry name" value="Helical backbone' metal receptor"/>
    <property type="match status" value="1"/>
</dbReference>
<gene>
    <name evidence="1" type="ORF">PF327_08320</name>
</gene>
<evidence type="ECO:0000313" key="2">
    <source>
        <dbReference type="Proteomes" id="UP001169066"/>
    </source>
</evidence>
<reference evidence="1" key="1">
    <citation type="submission" date="2023-01" db="EMBL/GenBank/DDBJ databases">
        <title>Sulfurovum sp. XTW-4 genome assembly.</title>
        <authorList>
            <person name="Wang J."/>
        </authorList>
    </citation>
    <scope>NUCLEOTIDE SEQUENCE</scope>
    <source>
        <strain evidence="1">XTW-4</strain>
    </source>
</reference>
<dbReference type="RefSeq" id="WP_289402118.1">
    <property type="nucleotide sequence ID" value="NZ_JAQIBC010000005.1"/>
</dbReference>
<dbReference type="InterPro" id="IPR050492">
    <property type="entry name" value="Bact_metal-bind_prot9"/>
</dbReference>
<comment type="caution">
    <text evidence="1">The sequence shown here is derived from an EMBL/GenBank/DDBJ whole genome shotgun (WGS) entry which is preliminary data.</text>
</comment>
<name>A0ABT7QSZ2_9BACT</name>
<keyword evidence="2" id="KW-1185">Reference proteome</keyword>
<proteinExistence type="predicted"/>
<evidence type="ECO:0000313" key="1">
    <source>
        <dbReference type="EMBL" id="MDM5264196.1"/>
    </source>
</evidence>
<organism evidence="1 2">
    <name type="scientific">Sulfurovum xiamenensis</name>
    <dbReference type="NCBI Taxonomy" id="3019066"/>
    <lineage>
        <taxon>Bacteria</taxon>
        <taxon>Pseudomonadati</taxon>
        <taxon>Campylobacterota</taxon>
        <taxon>Epsilonproteobacteria</taxon>
        <taxon>Campylobacterales</taxon>
        <taxon>Sulfurovaceae</taxon>
        <taxon>Sulfurovum</taxon>
    </lineage>
</organism>
<sequence length="292" mass="32971">MKKIFVLLTLLPLTLLAQLNIAVSYPFIGALTKTIGGDDVKVTVLAKGKWDPHFIIPRPSLISKMRNADAMIMNGGQLEIGWLPPIINRAGNPKTMPNTKTFLNLSHHIKLINKPKSVDRKHGDIHPDGNPHFHISPKNILSLAKVIEEFLSSIDTANKDTYQKNYYEFSKSWQQKMAVWKKKMKDKKGLKVIQFHDNLAYFNKEYGLVNSGTIEPLPGIPPSSKHTIEIIELIKKEQPCCILHDVYHSTKTADFISQKTGIKIILMPHDIEALEDIDNLSALFDYLTSAIK</sequence>
<dbReference type="Proteomes" id="UP001169066">
    <property type="component" value="Unassembled WGS sequence"/>
</dbReference>
<accession>A0ABT7QSZ2</accession>
<dbReference type="Pfam" id="PF01297">
    <property type="entry name" value="ZnuA"/>
    <property type="match status" value="1"/>
</dbReference>
<protein>
    <submittedName>
        <fullName evidence="1">Zinc ABC transporter substrate-binding protein</fullName>
    </submittedName>
</protein>